<dbReference type="Gene3D" id="2.10.270.10">
    <property type="entry name" value="Cholin Binding"/>
    <property type="match status" value="1"/>
</dbReference>
<proteinExistence type="predicted"/>
<organism evidence="1 2">
    <name type="scientific">Mediterraneibacter gnavus</name>
    <name type="common">Ruminococcus gnavus</name>
    <dbReference type="NCBI Taxonomy" id="33038"/>
    <lineage>
        <taxon>Bacteria</taxon>
        <taxon>Bacillati</taxon>
        <taxon>Bacillota</taxon>
        <taxon>Clostridia</taxon>
        <taxon>Lachnospirales</taxon>
        <taxon>Lachnospiraceae</taxon>
        <taxon>Mediterraneibacter</taxon>
    </lineage>
</organism>
<sequence length="108" mass="12398">MLKLAWKYMRYYKSQTFAIFASILLTASLLSRISSLIYSSQKSDLANRKTIYGDWHYYIETDKKLFDSVESSEKGKGYALEQCGKIAVNEVVVIDGKEYRFNESGAVQ</sequence>
<dbReference type="EMBL" id="JAPZED010000019">
    <property type="protein sequence ID" value="MCZ7695040.1"/>
    <property type="molecule type" value="Genomic_DNA"/>
</dbReference>
<evidence type="ECO:0000313" key="2">
    <source>
        <dbReference type="Proteomes" id="UP001148455"/>
    </source>
</evidence>
<dbReference type="SUPFAM" id="SSF69360">
    <property type="entry name" value="Cell wall binding repeat"/>
    <property type="match status" value="1"/>
</dbReference>
<protein>
    <submittedName>
        <fullName evidence="1">Uncharacterized protein</fullName>
    </submittedName>
</protein>
<evidence type="ECO:0000313" key="1">
    <source>
        <dbReference type="EMBL" id="MCZ7695040.1"/>
    </source>
</evidence>
<name>A0A9X3HG82_MEDGN</name>
<dbReference type="AlphaFoldDB" id="A0A9X3HG82"/>
<accession>A0A9X3HG82</accession>
<comment type="caution">
    <text evidence="1">The sequence shown here is derived from an EMBL/GenBank/DDBJ whole genome shotgun (WGS) entry which is preliminary data.</text>
</comment>
<dbReference type="Proteomes" id="UP001148455">
    <property type="component" value="Unassembled WGS sequence"/>
</dbReference>
<gene>
    <name evidence="1" type="ORF">O8D18_13580</name>
</gene>
<dbReference type="RefSeq" id="WP_269763034.1">
    <property type="nucleotide sequence ID" value="NZ_JAPZEC010000019.1"/>
</dbReference>
<reference evidence="1" key="1">
    <citation type="submission" date="2022-12" db="EMBL/GenBank/DDBJ databases">
        <title>Genome of R. gnavus strain RSHDN_123.</title>
        <authorList>
            <person name="Abdugheni R."/>
        </authorList>
    </citation>
    <scope>NUCLEOTIDE SEQUENCE</scope>
    <source>
        <strain evidence="1">RSHDN_123</strain>
    </source>
</reference>